<gene>
    <name evidence="2" type="ORF">D779_3110</name>
</gene>
<protein>
    <recommendedName>
        <fullName evidence="1">PilZ domain-containing protein</fullName>
    </recommendedName>
</protein>
<dbReference type="OrthoDB" id="7063044at2"/>
<organism evidence="2 3">
    <name type="scientific">Imhoffiella purpurea</name>
    <dbReference type="NCBI Taxonomy" id="1249627"/>
    <lineage>
        <taxon>Bacteria</taxon>
        <taxon>Pseudomonadati</taxon>
        <taxon>Pseudomonadota</taxon>
        <taxon>Gammaproteobacteria</taxon>
        <taxon>Chromatiales</taxon>
        <taxon>Chromatiaceae</taxon>
        <taxon>Imhoffiella</taxon>
    </lineage>
</organism>
<dbReference type="eggNOG" id="ENOG5032ZRN">
    <property type="taxonomic scope" value="Bacteria"/>
</dbReference>
<name>W9VU77_9GAMM</name>
<dbReference type="EMBL" id="AONC01000052">
    <property type="protein sequence ID" value="EXJ13910.1"/>
    <property type="molecule type" value="Genomic_DNA"/>
</dbReference>
<dbReference type="AlphaFoldDB" id="W9VU77"/>
<dbReference type="GO" id="GO:0035438">
    <property type="term" value="F:cyclic-di-GMP binding"/>
    <property type="evidence" value="ECO:0007669"/>
    <property type="project" value="InterPro"/>
</dbReference>
<evidence type="ECO:0000313" key="2">
    <source>
        <dbReference type="EMBL" id="EXJ13910.1"/>
    </source>
</evidence>
<evidence type="ECO:0000313" key="3">
    <source>
        <dbReference type="Proteomes" id="UP000019460"/>
    </source>
</evidence>
<dbReference type="SUPFAM" id="SSF141371">
    <property type="entry name" value="PilZ domain-like"/>
    <property type="match status" value="1"/>
</dbReference>
<dbReference type="Gene3D" id="2.40.10.220">
    <property type="entry name" value="predicted glycosyltransferase like domains"/>
    <property type="match status" value="1"/>
</dbReference>
<comment type="caution">
    <text evidence="2">The sequence shown here is derived from an EMBL/GenBank/DDBJ whole genome shotgun (WGS) entry which is preliminary data.</text>
</comment>
<accession>W9VU77</accession>
<dbReference type="Proteomes" id="UP000019460">
    <property type="component" value="Unassembled WGS sequence"/>
</dbReference>
<dbReference type="InterPro" id="IPR009875">
    <property type="entry name" value="PilZ_domain"/>
</dbReference>
<dbReference type="RefSeq" id="WP_043755944.1">
    <property type="nucleotide sequence ID" value="NZ_AONC01000052.1"/>
</dbReference>
<sequence length="117" mass="13215">MTTEHRYGIRHPGEIQVQIQYRKRRFFSAQGRDISERGMYLGVRNLTLPKGTMVTLEFHEGGRDWLIPAVVSHQDASGIGVQFRDPQPDLEQLSRLTDMPGRLMAHGAPYAGQPTLA</sequence>
<feature type="domain" description="PilZ" evidence="1">
    <location>
        <begin position="11"/>
        <end position="96"/>
    </location>
</feature>
<dbReference type="STRING" id="1249627.D779_3110"/>
<keyword evidence="3" id="KW-1185">Reference proteome</keyword>
<dbReference type="Pfam" id="PF07238">
    <property type="entry name" value="PilZ"/>
    <property type="match status" value="1"/>
</dbReference>
<proteinExistence type="predicted"/>
<evidence type="ECO:0000259" key="1">
    <source>
        <dbReference type="Pfam" id="PF07238"/>
    </source>
</evidence>
<reference evidence="2 3" key="1">
    <citation type="submission" date="2012-11" db="EMBL/GenBank/DDBJ databases">
        <title>Genome assembly of Thiorhodococcus sp. AK35.</title>
        <authorList>
            <person name="Nupur N."/>
            <person name="Khatri I."/>
            <person name="Subramanian S."/>
            <person name="Pinnaka A."/>
        </authorList>
    </citation>
    <scope>NUCLEOTIDE SEQUENCE [LARGE SCALE GENOMIC DNA]</scope>
    <source>
        <strain evidence="2 3">AK35</strain>
    </source>
</reference>